<name>A0A9N9G586_9GLOM</name>
<evidence type="ECO:0000313" key="2">
    <source>
        <dbReference type="Proteomes" id="UP000789405"/>
    </source>
</evidence>
<accession>A0A9N9G586</accession>
<keyword evidence="2" id="KW-1185">Reference proteome</keyword>
<sequence length="53" mass="6057">MLSSTLTKALPTQPRFHTQPMLTNRLNANKLLPLSLQLTNELDLKRTKIRSVL</sequence>
<dbReference type="Proteomes" id="UP000789405">
    <property type="component" value="Unassembled WGS sequence"/>
</dbReference>
<organism evidence="1 2">
    <name type="scientific">Dentiscutata erythropus</name>
    <dbReference type="NCBI Taxonomy" id="1348616"/>
    <lineage>
        <taxon>Eukaryota</taxon>
        <taxon>Fungi</taxon>
        <taxon>Fungi incertae sedis</taxon>
        <taxon>Mucoromycota</taxon>
        <taxon>Glomeromycotina</taxon>
        <taxon>Glomeromycetes</taxon>
        <taxon>Diversisporales</taxon>
        <taxon>Gigasporaceae</taxon>
        <taxon>Dentiscutata</taxon>
    </lineage>
</organism>
<evidence type="ECO:0000313" key="1">
    <source>
        <dbReference type="EMBL" id="CAG8585679.1"/>
    </source>
</evidence>
<reference evidence="1" key="1">
    <citation type="submission" date="2021-06" db="EMBL/GenBank/DDBJ databases">
        <authorList>
            <person name="Kallberg Y."/>
            <person name="Tangrot J."/>
            <person name="Rosling A."/>
        </authorList>
    </citation>
    <scope>NUCLEOTIDE SEQUENCE</scope>
    <source>
        <strain evidence="1">MA453B</strain>
    </source>
</reference>
<protein>
    <submittedName>
        <fullName evidence="1">16987_t:CDS:1</fullName>
    </submittedName>
</protein>
<comment type="caution">
    <text evidence="1">The sequence shown here is derived from an EMBL/GenBank/DDBJ whole genome shotgun (WGS) entry which is preliminary data.</text>
</comment>
<dbReference type="EMBL" id="CAJVPY010003237">
    <property type="protein sequence ID" value="CAG8585679.1"/>
    <property type="molecule type" value="Genomic_DNA"/>
</dbReference>
<proteinExistence type="predicted"/>
<dbReference type="AlphaFoldDB" id="A0A9N9G586"/>
<gene>
    <name evidence="1" type="ORF">DERYTH_LOCUS6913</name>
</gene>